<keyword evidence="10" id="KW-1185">Reference proteome</keyword>
<dbReference type="InterPro" id="IPR009056">
    <property type="entry name" value="Cyt_c-like_dom"/>
</dbReference>
<evidence type="ECO:0000313" key="10">
    <source>
        <dbReference type="Proteomes" id="UP000599109"/>
    </source>
</evidence>
<evidence type="ECO:0000256" key="1">
    <source>
        <dbReference type="ARBA" id="ARBA00010062"/>
    </source>
</evidence>
<keyword evidence="2 6" id="KW-0349">Heme</keyword>
<dbReference type="SUPFAM" id="SSF46626">
    <property type="entry name" value="Cytochrome c"/>
    <property type="match status" value="1"/>
</dbReference>
<evidence type="ECO:0000313" key="9">
    <source>
        <dbReference type="EMBL" id="MBL0393007.1"/>
    </source>
</evidence>
<evidence type="ECO:0000256" key="5">
    <source>
        <dbReference type="ARBA" id="ARBA00023004"/>
    </source>
</evidence>
<dbReference type="GO" id="GO:0046872">
    <property type="term" value="F:metal ion binding"/>
    <property type="evidence" value="ECO:0007669"/>
    <property type="project" value="UniProtKB-KW"/>
</dbReference>
<dbReference type="PANTHER" id="PTHR47235:SF1">
    <property type="entry name" value="BLR6548 PROTEIN"/>
    <property type="match status" value="1"/>
</dbReference>
<evidence type="ECO:0000256" key="3">
    <source>
        <dbReference type="ARBA" id="ARBA00022723"/>
    </source>
</evidence>
<evidence type="ECO:0000256" key="7">
    <source>
        <dbReference type="SAM" id="SignalP"/>
    </source>
</evidence>
<reference evidence="9 10" key="1">
    <citation type="journal article" date="2017" name="Int. J. Syst. Evol. Microbiol.">
        <title>Ramlibacter monticola sp. nov., isolated from forest soil.</title>
        <authorList>
            <person name="Chaudhary D.K."/>
            <person name="Kim J."/>
        </authorList>
    </citation>
    <scope>NUCLEOTIDE SEQUENCE [LARGE SCALE GENOMIC DNA]</scope>
    <source>
        <strain evidence="9 10">KACC 19175</strain>
    </source>
</reference>
<dbReference type="Pfam" id="PF13458">
    <property type="entry name" value="Peripla_BP_6"/>
    <property type="match status" value="1"/>
</dbReference>
<dbReference type="EMBL" id="JAEQNE010000004">
    <property type="protein sequence ID" value="MBL0393007.1"/>
    <property type="molecule type" value="Genomic_DNA"/>
</dbReference>
<comment type="similarity">
    <text evidence="1">Belongs to the leucine-binding protein family.</text>
</comment>
<evidence type="ECO:0000256" key="2">
    <source>
        <dbReference type="ARBA" id="ARBA00022617"/>
    </source>
</evidence>
<dbReference type="Gene3D" id="1.10.760.10">
    <property type="entry name" value="Cytochrome c-like domain"/>
    <property type="match status" value="1"/>
</dbReference>
<dbReference type="InterPro" id="IPR028082">
    <property type="entry name" value="Peripla_BP_I"/>
</dbReference>
<comment type="caution">
    <text evidence="9">The sequence shown here is derived from an EMBL/GenBank/DDBJ whole genome shotgun (WGS) entry which is preliminary data.</text>
</comment>
<dbReference type="Proteomes" id="UP000599109">
    <property type="component" value="Unassembled WGS sequence"/>
</dbReference>
<evidence type="ECO:0000256" key="6">
    <source>
        <dbReference type="PROSITE-ProRule" id="PRU00433"/>
    </source>
</evidence>
<dbReference type="PROSITE" id="PS51007">
    <property type="entry name" value="CYTC"/>
    <property type="match status" value="1"/>
</dbReference>
<dbReference type="RefSeq" id="WP_201675669.1">
    <property type="nucleotide sequence ID" value="NZ_JAEQNE010000004.1"/>
</dbReference>
<dbReference type="SUPFAM" id="SSF53822">
    <property type="entry name" value="Periplasmic binding protein-like I"/>
    <property type="match status" value="1"/>
</dbReference>
<keyword evidence="5 6" id="KW-0408">Iron</keyword>
<dbReference type="GO" id="GO:0020037">
    <property type="term" value="F:heme binding"/>
    <property type="evidence" value="ECO:0007669"/>
    <property type="project" value="InterPro"/>
</dbReference>
<name>A0A936Z3L2_9BURK</name>
<sequence>MPEAVLSRLRRVAAVLAVSVAAWAPALQAGTPLTPEQQAGRHLYLEGESAFGDAFTGRIGMGQQQLPGAAVRCGNCHGGDGRGRPEGGVRPGNITWSDLTKSYGHEHEDGRRHAAFDEASLKRALVDGVDPAGHRLDGSMPRYQISARDWKALLAYMKVLEFQQDPGVGSDTLRIGTLLPATGRFAGLGQAVKGILQAHLDEINAGGGIHGRKLELVSAGYASEDRDAAVRELRKLVAQGDVFALLSPFAAGIEDELGRVANEAGVPVLGPLSLFGDDPRTSNQQVFHLLSGVGELAEVLALYVGREPKMKTLPAVLLHAQGEAGAALAETVEQRLKGHGWGRLERLAFQPGASDAAGLARELKARGAEAVFLLGPGADVAALARQLADAGRAPYLLLPGPLAPRAVLELPPAFEGRVLLAYPTVPADQKPDALRHYAALFKGGALVPAHQTSQVPAYSSAVLLVETLKQVGRDLTREKLVAALESVHGFEPGLVPAVSFTAGRRIGALGGYVVAVDLKGRNFRQLGGFLALP</sequence>
<feature type="domain" description="Cytochrome c" evidence="8">
    <location>
        <begin position="57"/>
        <end position="161"/>
    </location>
</feature>
<dbReference type="Gene3D" id="3.40.50.2300">
    <property type="match status" value="2"/>
</dbReference>
<feature type="signal peptide" evidence="7">
    <location>
        <begin position="1"/>
        <end position="29"/>
    </location>
</feature>
<protein>
    <submittedName>
        <fullName evidence="9">ABC transporter substrate-binding protein</fullName>
    </submittedName>
</protein>
<proteinExistence type="inferred from homology"/>
<gene>
    <name evidence="9" type="ORF">JJ685_17850</name>
</gene>
<evidence type="ECO:0000256" key="4">
    <source>
        <dbReference type="ARBA" id="ARBA00022729"/>
    </source>
</evidence>
<dbReference type="Pfam" id="PF00034">
    <property type="entry name" value="Cytochrom_C"/>
    <property type="match status" value="1"/>
</dbReference>
<dbReference type="InterPro" id="IPR028081">
    <property type="entry name" value="Leu-bd"/>
</dbReference>
<dbReference type="InterPro" id="IPR036909">
    <property type="entry name" value="Cyt_c-like_dom_sf"/>
</dbReference>
<dbReference type="AlphaFoldDB" id="A0A936Z3L2"/>
<feature type="chain" id="PRO_5037644942" evidence="7">
    <location>
        <begin position="30"/>
        <end position="533"/>
    </location>
</feature>
<keyword evidence="4 7" id="KW-0732">Signal</keyword>
<accession>A0A936Z3L2</accession>
<keyword evidence="3 6" id="KW-0479">Metal-binding</keyword>
<evidence type="ECO:0000259" key="8">
    <source>
        <dbReference type="PROSITE" id="PS51007"/>
    </source>
</evidence>
<dbReference type="GO" id="GO:0009055">
    <property type="term" value="F:electron transfer activity"/>
    <property type="evidence" value="ECO:0007669"/>
    <property type="project" value="InterPro"/>
</dbReference>
<organism evidence="9 10">
    <name type="scientific">Ramlibacter monticola</name>
    <dbReference type="NCBI Taxonomy" id="1926872"/>
    <lineage>
        <taxon>Bacteria</taxon>
        <taxon>Pseudomonadati</taxon>
        <taxon>Pseudomonadota</taxon>
        <taxon>Betaproteobacteria</taxon>
        <taxon>Burkholderiales</taxon>
        <taxon>Comamonadaceae</taxon>
        <taxon>Ramlibacter</taxon>
    </lineage>
</organism>
<dbReference type="PANTHER" id="PTHR47235">
    <property type="entry name" value="BLR6548 PROTEIN"/>
    <property type="match status" value="1"/>
</dbReference>